<keyword evidence="1" id="KW-0472">Membrane</keyword>
<feature type="transmembrane region" description="Helical" evidence="1">
    <location>
        <begin position="145"/>
        <end position="165"/>
    </location>
</feature>
<dbReference type="RefSeq" id="WP_011311713.1">
    <property type="nucleotide sequence ID" value="NC_007404.1"/>
</dbReference>
<keyword evidence="3" id="KW-1185">Reference proteome</keyword>
<dbReference type="eggNOG" id="ENOG5032RXT">
    <property type="taxonomic scope" value="Bacteria"/>
</dbReference>
<feature type="transmembrane region" description="Helical" evidence="1">
    <location>
        <begin position="119"/>
        <end position="139"/>
    </location>
</feature>
<keyword evidence="1" id="KW-1133">Transmembrane helix</keyword>
<feature type="transmembrane region" description="Helical" evidence="1">
    <location>
        <begin position="87"/>
        <end position="107"/>
    </location>
</feature>
<dbReference type="InterPro" id="IPR045708">
    <property type="entry name" value="DUF6064"/>
</dbReference>
<feature type="transmembrane region" description="Helical" evidence="1">
    <location>
        <begin position="197"/>
        <end position="214"/>
    </location>
</feature>
<dbReference type="HOGENOM" id="CLU_102141_0_0_4"/>
<dbReference type="Proteomes" id="UP000008291">
    <property type="component" value="Chromosome"/>
</dbReference>
<feature type="transmembrane region" description="Helical" evidence="1">
    <location>
        <begin position="30"/>
        <end position="50"/>
    </location>
</feature>
<proteinExistence type="predicted"/>
<dbReference type="AlphaFoldDB" id="Q3SJK3"/>
<dbReference type="OrthoDB" id="581693at2"/>
<protein>
    <submittedName>
        <fullName evidence="2">Conserved hypothetical membrane protein</fullName>
    </submittedName>
</protein>
<name>Q3SJK3_THIDA</name>
<gene>
    <name evidence="2" type="ordered locus">Tbd_1201</name>
</gene>
<dbReference type="EMBL" id="CP000116">
    <property type="protein sequence ID" value="AAZ97154.1"/>
    <property type="molecule type" value="Genomic_DNA"/>
</dbReference>
<keyword evidence="1" id="KW-0812">Transmembrane</keyword>
<feature type="transmembrane region" description="Helical" evidence="1">
    <location>
        <begin position="57"/>
        <end position="75"/>
    </location>
</feature>
<evidence type="ECO:0000313" key="3">
    <source>
        <dbReference type="Proteomes" id="UP000008291"/>
    </source>
</evidence>
<dbReference type="STRING" id="292415.Tbd_1201"/>
<sequence>MSEWWTYGLRDLLLFSPQAYYRLFELHNLAWWPLPLVMLGLGVLTLALALHGGARAVRAAALIHAACWIWVAWAFHGERYAAINPAAAYFAWAFALQGVLLLGLQRAKLAPAGALQRRVGIGLLVFALLGLPLAGPLFGRSWAGAEVFGMAPDPTAVATLGVLLLVEARRLWGLYVIPLAWCGVSGATLWALDAPEFVVLPLAGVLALVVARRGA</sequence>
<reference evidence="2 3" key="1">
    <citation type="journal article" date="2006" name="J. Bacteriol.">
        <title>The genome sequence of the obligately chemolithoautotrophic, facultatively anaerobic bacterium Thiobacillus denitrificans.</title>
        <authorList>
            <person name="Beller H.R."/>
            <person name="Chain P.S."/>
            <person name="Letain T.E."/>
            <person name="Chakicherla A."/>
            <person name="Larimer F.W."/>
            <person name="Richardson P.M."/>
            <person name="Coleman M.A."/>
            <person name="Wood A.P."/>
            <person name="Kelly D.P."/>
        </authorList>
    </citation>
    <scope>NUCLEOTIDE SEQUENCE [LARGE SCALE GENOMIC DNA]</scope>
    <source>
        <strain evidence="2 3">ATCC 25259</strain>
    </source>
</reference>
<dbReference type="KEGG" id="tbd:Tbd_1201"/>
<dbReference type="Pfam" id="PF19540">
    <property type="entry name" value="DUF6064"/>
    <property type="match status" value="1"/>
</dbReference>
<organism evidence="2 3">
    <name type="scientific">Thiobacillus denitrificans (strain ATCC 25259 / T1)</name>
    <dbReference type="NCBI Taxonomy" id="292415"/>
    <lineage>
        <taxon>Bacteria</taxon>
        <taxon>Pseudomonadati</taxon>
        <taxon>Pseudomonadota</taxon>
        <taxon>Betaproteobacteria</taxon>
        <taxon>Nitrosomonadales</taxon>
        <taxon>Thiobacillaceae</taxon>
        <taxon>Thiobacillus</taxon>
    </lineage>
</organism>
<evidence type="ECO:0000256" key="1">
    <source>
        <dbReference type="SAM" id="Phobius"/>
    </source>
</evidence>
<evidence type="ECO:0000313" key="2">
    <source>
        <dbReference type="EMBL" id="AAZ97154.1"/>
    </source>
</evidence>
<accession>Q3SJK3</accession>
<feature type="transmembrane region" description="Helical" evidence="1">
    <location>
        <begin position="172"/>
        <end position="191"/>
    </location>
</feature>